<feature type="transmembrane region" description="Helical" evidence="2">
    <location>
        <begin position="368"/>
        <end position="387"/>
    </location>
</feature>
<dbReference type="PANTHER" id="PTHR38434">
    <property type="entry name" value="BLL2549 PROTEIN"/>
    <property type="match status" value="1"/>
</dbReference>
<feature type="transmembrane region" description="Helical" evidence="2">
    <location>
        <begin position="225"/>
        <end position="245"/>
    </location>
</feature>
<dbReference type="AlphaFoldDB" id="A0A1H7F6M9"/>
<dbReference type="InterPro" id="IPR019286">
    <property type="entry name" value="DUF2339_TM"/>
</dbReference>
<organism evidence="3 4">
    <name type="scientific">Jannaschia helgolandensis</name>
    <dbReference type="NCBI Taxonomy" id="188906"/>
    <lineage>
        <taxon>Bacteria</taxon>
        <taxon>Pseudomonadati</taxon>
        <taxon>Pseudomonadota</taxon>
        <taxon>Alphaproteobacteria</taxon>
        <taxon>Rhodobacterales</taxon>
        <taxon>Roseobacteraceae</taxon>
        <taxon>Jannaschia</taxon>
    </lineage>
</organism>
<proteinExistence type="predicted"/>
<feature type="transmembrane region" description="Helical" evidence="2">
    <location>
        <begin position="740"/>
        <end position="764"/>
    </location>
</feature>
<keyword evidence="2" id="KW-0472">Membrane</keyword>
<feature type="region of interest" description="Disordered" evidence="1">
    <location>
        <begin position="898"/>
        <end position="920"/>
    </location>
</feature>
<feature type="transmembrane region" description="Helical" evidence="2">
    <location>
        <begin position="327"/>
        <end position="347"/>
    </location>
</feature>
<dbReference type="InterPro" id="IPR014600">
    <property type="entry name" value="UCP035905_mem"/>
</dbReference>
<feature type="transmembrane region" description="Helical" evidence="2">
    <location>
        <begin position="705"/>
        <end position="728"/>
    </location>
</feature>
<feature type="transmembrane region" description="Helical" evidence="2">
    <location>
        <begin position="197"/>
        <end position="219"/>
    </location>
</feature>
<feature type="transmembrane region" description="Helical" evidence="2">
    <location>
        <begin position="849"/>
        <end position="866"/>
    </location>
</feature>
<feature type="transmembrane region" description="Helical" evidence="2">
    <location>
        <begin position="442"/>
        <end position="461"/>
    </location>
</feature>
<feature type="transmembrane region" description="Helical" evidence="2">
    <location>
        <begin position="473"/>
        <end position="495"/>
    </location>
</feature>
<feature type="transmembrane region" description="Helical" evidence="2">
    <location>
        <begin position="555"/>
        <end position="572"/>
    </location>
</feature>
<feature type="transmembrane region" description="Helical" evidence="2">
    <location>
        <begin position="579"/>
        <end position="596"/>
    </location>
</feature>
<feature type="transmembrane region" description="Helical" evidence="2">
    <location>
        <begin position="393"/>
        <end position="411"/>
    </location>
</feature>
<keyword evidence="4" id="KW-1185">Reference proteome</keyword>
<evidence type="ECO:0000313" key="3">
    <source>
        <dbReference type="EMBL" id="SEK21753.1"/>
    </source>
</evidence>
<dbReference type="Proteomes" id="UP000199283">
    <property type="component" value="Unassembled WGS sequence"/>
</dbReference>
<dbReference type="EMBL" id="FNZQ01000001">
    <property type="protein sequence ID" value="SEK21753.1"/>
    <property type="molecule type" value="Genomic_DNA"/>
</dbReference>
<feature type="transmembrane region" description="Helical" evidence="2">
    <location>
        <begin position="303"/>
        <end position="321"/>
    </location>
</feature>
<feature type="transmembrane region" description="Helical" evidence="2">
    <location>
        <begin position="776"/>
        <end position="800"/>
    </location>
</feature>
<feature type="transmembrane region" description="Helical" evidence="2">
    <location>
        <begin position="252"/>
        <end position="273"/>
    </location>
</feature>
<feature type="transmembrane region" description="Helical" evidence="2">
    <location>
        <begin position="128"/>
        <end position="153"/>
    </location>
</feature>
<dbReference type="Pfam" id="PF10101">
    <property type="entry name" value="DUF2339"/>
    <property type="match status" value="1"/>
</dbReference>
<feature type="region of interest" description="Disordered" evidence="1">
    <location>
        <begin position="45"/>
        <end position="84"/>
    </location>
</feature>
<evidence type="ECO:0000256" key="1">
    <source>
        <dbReference type="SAM" id="MobiDB-lite"/>
    </source>
</evidence>
<gene>
    <name evidence="3" type="ORF">SAMN04488526_0016</name>
</gene>
<feature type="transmembrane region" description="Helical" evidence="2">
    <location>
        <begin position="501"/>
        <end position="524"/>
    </location>
</feature>
<name>A0A1H7F6M9_9RHOB</name>
<feature type="transmembrane region" description="Helical" evidence="2">
    <location>
        <begin position="6"/>
        <end position="30"/>
    </location>
</feature>
<dbReference type="RefSeq" id="WP_175495721.1">
    <property type="nucleotide sequence ID" value="NZ_JBARZP010000024.1"/>
</dbReference>
<feature type="transmembrane region" description="Helical" evidence="2">
    <location>
        <begin position="608"/>
        <end position="630"/>
    </location>
</feature>
<accession>A0A1H7F6M9</accession>
<dbReference type="STRING" id="188906.SAMN04488526_0016"/>
<feature type="transmembrane region" description="Helical" evidence="2">
    <location>
        <begin position="279"/>
        <end position="296"/>
    </location>
</feature>
<feature type="transmembrane region" description="Helical" evidence="2">
    <location>
        <begin position="418"/>
        <end position="436"/>
    </location>
</feature>
<dbReference type="PIRSF" id="PIRSF035905">
    <property type="entry name" value="UCP035905_mp"/>
    <property type="match status" value="1"/>
</dbReference>
<evidence type="ECO:0000256" key="2">
    <source>
        <dbReference type="SAM" id="Phobius"/>
    </source>
</evidence>
<dbReference type="PANTHER" id="PTHR38434:SF1">
    <property type="entry name" value="BLL2549 PROTEIN"/>
    <property type="match status" value="1"/>
</dbReference>
<sequence>METLLVFMAIALVVGVPLAIIALTVSVFGLGRRLRAAEQEIAQMRGGVSRATDDGSAPFASQPATETKPVEKAAPWGPAAGQTDDPLPVIPLPDTGPNDTDAQVFISQTSPANPPRPIRSGPNLIDRAIAWLSVNWFYAAAAASLALAGIFLVQYGAEQGLLPPPVRVIAALIFGAGLIAGGELIRRRFGDGEDVATAYLPSVLSGAGVVTLFGAVLGAHHLYDLIGQGAALGAMSVIALGAIVLGWFHGPLLVAVGLIGGAVTPFVVGGGRGADLRPLHGYFLILAVMGLSIDAVRRWRGRWVSGLALAIGLGASTLLALGNPDTVTVHLMAVTGMALAAMALPIARLQPDHAGPMVLTAACKGYRAPLENLLAFAAVSIAAALAVLGAAEALWPAIAVQVLLFVAVALWAQKAEGLQDAALAPALGMLAIIAEWPAPDGAAAITLALLAGGTLSFAALLRSFRDTVTHRLGWALATVLIAPATGLALHLAWAAPSMMGAYVWALHALAVAAGLTLAAGVWASMDGEDRLRPSLAALVAVTLIAYALGQVAGEAALTASVALIAAGAAWLDRRFNLPLLSWFVVLAAPFTFWRLMGVPGLEWHLETPILPALLSMVGSAAGFGLAALWLRQADPAKGRPEPLAVAESAALAAIGYTASILLWRALAQWGADPWHLRAGLTALIWLILAWAQFEVWARGGRMPWLRLGLTAAFGGIAGLALVAGLTFGNPLFTFPGVNSIAGWPVLNTLIPGYLLPALLLLAVWWRMAHLRLSQAWTLMAAATGCMLAGVWAVLTIRHFWQGADRMSIWKGAMQPETTTYTIALLILGAALFYQGVARRSDLWRRAGTAVLAVTMLKVFLIDVWSLDGLLRVGALIALATAMGGLAWLYRWAGGTTSAPASPVQGLPSDAPRDGGQGPPP</sequence>
<feature type="transmembrane region" description="Helical" evidence="2">
    <location>
        <begin position="674"/>
        <end position="693"/>
    </location>
</feature>
<feature type="transmembrane region" description="Helical" evidence="2">
    <location>
        <begin position="820"/>
        <end position="837"/>
    </location>
</feature>
<keyword evidence="2" id="KW-0812">Transmembrane</keyword>
<keyword evidence="2" id="KW-1133">Transmembrane helix</keyword>
<reference evidence="3 4" key="1">
    <citation type="submission" date="2016-10" db="EMBL/GenBank/DDBJ databases">
        <authorList>
            <person name="de Groot N.N."/>
        </authorList>
    </citation>
    <scope>NUCLEOTIDE SEQUENCE [LARGE SCALE GENOMIC DNA]</scope>
    <source>
        <strain evidence="3 4">DSM 14858</strain>
    </source>
</reference>
<feature type="transmembrane region" description="Helical" evidence="2">
    <location>
        <begin position="642"/>
        <end position="662"/>
    </location>
</feature>
<protein>
    <submittedName>
        <fullName evidence="3">Uncharacterized membrane protein</fullName>
    </submittedName>
</protein>
<feature type="transmembrane region" description="Helical" evidence="2">
    <location>
        <begin position="165"/>
        <end position="185"/>
    </location>
</feature>
<feature type="transmembrane region" description="Helical" evidence="2">
    <location>
        <begin position="872"/>
        <end position="889"/>
    </location>
</feature>
<feature type="transmembrane region" description="Helical" evidence="2">
    <location>
        <begin position="531"/>
        <end position="549"/>
    </location>
</feature>
<evidence type="ECO:0000313" key="4">
    <source>
        <dbReference type="Proteomes" id="UP000199283"/>
    </source>
</evidence>